<keyword evidence="1" id="KW-0472">Membrane</keyword>
<reference evidence="2 3" key="1">
    <citation type="submission" date="2017-08" db="EMBL/GenBank/DDBJ databases">
        <title>Acidophilic green algal genome provides insights into adaptation to an acidic environment.</title>
        <authorList>
            <person name="Hirooka S."/>
            <person name="Hirose Y."/>
            <person name="Kanesaki Y."/>
            <person name="Higuchi S."/>
            <person name="Fujiwara T."/>
            <person name="Onuma R."/>
            <person name="Era A."/>
            <person name="Ohbayashi R."/>
            <person name="Uzuka A."/>
            <person name="Nozaki H."/>
            <person name="Yoshikawa H."/>
            <person name="Miyagishima S.Y."/>
        </authorList>
    </citation>
    <scope>NUCLEOTIDE SEQUENCE [LARGE SCALE GENOMIC DNA]</scope>
    <source>
        <strain evidence="2 3">NIES-2499</strain>
    </source>
</reference>
<proteinExistence type="predicted"/>
<keyword evidence="1" id="KW-0812">Transmembrane</keyword>
<protein>
    <submittedName>
        <fullName evidence="2">Uncharacterized protein</fullName>
    </submittedName>
</protein>
<feature type="transmembrane region" description="Helical" evidence="1">
    <location>
        <begin position="118"/>
        <end position="136"/>
    </location>
</feature>
<keyword evidence="3" id="KW-1185">Reference proteome</keyword>
<evidence type="ECO:0000313" key="3">
    <source>
        <dbReference type="Proteomes" id="UP000232323"/>
    </source>
</evidence>
<evidence type="ECO:0000256" key="1">
    <source>
        <dbReference type="SAM" id="Phobius"/>
    </source>
</evidence>
<comment type="caution">
    <text evidence="2">The sequence shown here is derived from an EMBL/GenBank/DDBJ whole genome shotgun (WGS) entry which is preliminary data.</text>
</comment>
<dbReference type="Proteomes" id="UP000232323">
    <property type="component" value="Unassembled WGS sequence"/>
</dbReference>
<keyword evidence="1" id="KW-1133">Transmembrane helix</keyword>
<gene>
    <name evidence="2" type="ORF">CEUSTIGMA_g7558.t1</name>
</gene>
<organism evidence="2 3">
    <name type="scientific">Chlamydomonas eustigma</name>
    <dbReference type="NCBI Taxonomy" id="1157962"/>
    <lineage>
        <taxon>Eukaryota</taxon>
        <taxon>Viridiplantae</taxon>
        <taxon>Chlorophyta</taxon>
        <taxon>core chlorophytes</taxon>
        <taxon>Chlorophyceae</taxon>
        <taxon>CS clade</taxon>
        <taxon>Chlamydomonadales</taxon>
        <taxon>Chlamydomonadaceae</taxon>
        <taxon>Chlamydomonas</taxon>
    </lineage>
</organism>
<evidence type="ECO:0000313" key="2">
    <source>
        <dbReference type="EMBL" id="GAX80120.1"/>
    </source>
</evidence>
<sequence length="196" mass="20538">MAGILISAESQAEAFVKGNPKFTEVSSQIFDGLSSRGRISCLDATRAVDILFQQLSTHLDSIGIEVAKPSSKELQSLFAAAGHENSGLGLDKAEFNDFYAKVVIYAAKKAASGFAQSYGRGILVGMVGLMAVKGALRSVPLVGLLASPLLGLLPTLLVGPALGVAATYVIRKDGLGAVRDRLFGVNPNKKDQFQKG</sequence>
<dbReference type="EMBL" id="BEGY01000049">
    <property type="protein sequence ID" value="GAX80120.1"/>
    <property type="molecule type" value="Genomic_DNA"/>
</dbReference>
<name>A0A250XBH6_9CHLO</name>
<accession>A0A250XBH6</accession>
<dbReference type="AlphaFoldDB" id="A0A250XBH6"/>
<feature type="transmembrane region" description="Helical" evidence="1">
    <location>
        <begin position="148"/>
        <end position="170"/>
    </location>
</feature>